<dbReference type="InterPro" id="IPR036724">
    <property type="entry name" value="Cobalamin-bd_sf"/>
</dbReference>
<dbReference type="InterPro" id="IPR009061">
    <property type="entry name" value="DNA-bd_dom_put_sf"/>
</dbReference>
<evidence type="ECO:0000256" key="4">
    <source>
        <dbReference type="ARBA" id="ARBA00023163"/>
    </source>
</evidence>
<sequence>MNNIKVDFSIKDLEHLTGIKAHTIRIWEKRYNLLSPNRTDTNIRTYNIESFQKLLNISYLNNNGYKISKIASLKEEEIPIKVREIASQNKVENHAINAFKMSMINFDQALFYNTYNSLTESKTFSEIFYTVFIPLLEDIGLLWQTDTITPAHEHFLSVHIKQKILLNIEKIQLLDPKPNTKTFVLFLPDSEIHDIGLLFVNYQLRSKGYHTIFLGESVPMKSLVDLHKFFDEITFLSYFTIYPDENNIDSYLEEFYTLLLKEKNSKLLLLGYRISSLKPENLPKNISIFTSIENLVKEI</sequence>
<dbReference type="Gene3D" id="1.10.1660.10">
    <property type="match status" value="1"/>
</dbReference>
<evidence type="ECO:0000256" key="1">
    <source>
        <dbReference type="ARBA" id="ARBA00022491"/>
    </source>
</evidence>
<reference evidence="6 7" key="1">
    <citation type="submission" date="2014-02" db="EMBL/GenBank/DDBJ databases">
        <authorList>
            <person name="Young C.-C."/>
            <person name="Hameed A."/>
            <person name="Huang H.-C."/>
            <person name="Shahina M."/>
        </authorList>
    </citation>
    <scope>NUCLEOTIDE SEQUENCE [LARGE SCALE GENOMIC DNA]</scope>
    <source>
        <strain evidence="6 7">CC-SAMT-1</strain>
    </source>
</reference>
<dbReference type="PANTHER" id="PTHR30204:SF69">
    <property type="entry name" value="MERR-FAMILY TRANSCRIPTIONAL REGULATOR"/>
    <property type="match status" value="1"/>
</dbReference>
<dbReference type="PROSITE" id="PS50937">
    <property type="entry name" value="HTH_MERR_2"/>
    <property type="match status" value="1"/>
</dbReference>
<keyword evidence="2" id="KW-0805">Transcription regulation</keyword>
<dbReference type="SMART" id="SM00422">
    <property type="entry name" value="HTH_MERR"/>
    <property type="match status" value="1"/>
</dbReference>
<dbReference type="GO" id="GO:0031419">
    <property type="term" value="F:cobalamin binding"/>
    <property type="evidence" value="ECO:0007669"/>
    <property type="project" value="InterPro"/>
</dbReference>
<keyword evidence="7" id="KW-1185">Reference proteome</keyword>
<dbReference type="GO" id="GO:0003677">
    <property type="term" value="F:DNA binding"/>
    <property type="evidence" value="ECO:0007669"/>
    <property type="project" value="UniProtKB-KW"/>
</dbReference>
<evidence type="ECO:0000256" key="2">
    <source>
        <dbReference type="ARBA" id="ARBA00023015"/>
    </source>
</evidence>
<dbReference type="InterPro" id="IPR000551">
    <property type="entry name" value="MerR-type_HTH_dom"/>
</dbReference>
<evidence type="ECO:0000313" key="6">
    <source>
        <dbReference type="EMBL" id="AJR04605.1"/>
    </source>
</evidence>
<dbReference type="KEGG" id="sze:AW14_14140"/>
<keyword evidence="3" id="KW-0238">DNA-binding</keyword>
<dbReference type="Pfam" id="PF02607">
    <property type="entry name" value="B12-binding_2"/>
    <property type="match status" value="1"/>
</dbReference>
<evidence type="ECO:0000256" key="3">
    <source>
        <dbReference type="ARBA" id="ARBA00023125"/>
    </source>
</evidence>
<dbReference type="AlphaFoldDB" id="A0A0C5WNV7"/>
<keyword evidence="4" id="KW-0804">Transcription</keyword>
<dbReference type="Gene3D" id="1.10.1240.10">
    <property type="entry name" value="Methionine synthase domain"/>
    <property type="match status" value="1"/>
</dbReference>
<dbReference type="Gene3D" id="3.40.50.280">
    <property type="entry name" value="Cobalamin-binding domain"/>
    <property type="match status" value="1"/>
</dbReference>
<evidence type="ECO:0000313" key="7">
    <source>
        <dbReference type="Proteomes" id="UP000032229"/>
    </source>
</evidence>
<dbReference type="SUPFAM" id="SSF52242">
    <property type="entry name" value="Cobalamin (vitamin B12)-binding domain"/>
    <property type="match status" value="1"/>
</dbReference>
<accession>A0A0C5WNV7</accession>
<dbReference type="RefSeq" id="WP_044639324.1">
    <property type="nucleotide sequence ID" value="NZ_CP007202.1"/>
</dbReference>
<dbReference type="SUPFAM" id="SSF46955">
    <property type="entry name" value="Putative DNA-binding domain"/>
    <property type="match status" value="1"/>
</dbReference>
<proteinExistence type="predicted"/>
<feature type="domain" description="HTH merR-type" evidence="5">
    <location>
        <begin position="7"/>
        <end position="76"/>
    </location>
</feature>
<dbReference type="HOGENOM" id="CLU_045945_3_0_10"/>
<dbReference type="InterPro" id="IPR047057">
    <property type="entry name" value="MerR_fam"/>
</dbReference>
<name>A0A0C5WNV7_9FLAO</name>
<dbReference type="GO" id="GO:0003700">
    <property type="term" value="F:DNA-binding transcription factor activity"/>
    <property type="evidence" value="ECO:0007669"/>
    <property type="project" value="InterPro"/>
</dbReference>
<keyword evidence="1" id="KW-0678">Repressor</keyword>
<dbReference type="PATRIC" id="fig|1454006.5.peg.2798"/>
<dbReference type="Proteomes" id="UP000032229">
    <property type="component" value="Chromosome"/>
</dbReference>
<dbReference type="CDD" id="cd01104">
    <property type="entry name" value="HTH_MlrA-CarA"/>
    <property type="match status" value="1"/>
</dbReference>
<organism evidence="6 7">
    <name type="scientific">Siansivirga zeaxanthinifaciens CC-SAMT-1</name>
    <dbReference type="NCBI Taxonomy" id="1454006"/>
    <lineage>
        <taxon>Bacteria</taxon>
        <taxon>Pseudomonadati</taxon>
        <taxon>Bacteroidota</taxon>
        <taxon>Flavobacteriia</taxon>
        <taxon>Flavobacteriales</taxon>
        <taxon>Flavobacteriaceae</taxon>
        <taxon>Siansivirga</taxon>
    </lineage>
</organism>
<gene>
    <name evidence="6" type="ORF">AW14_14140</name>
</gene>
<dbReference type="Pfam" id="PF13411">
    <property type="entry name" value="MerR_1"/>
    <property type="match status" value="1"/>
</dbReference>
<dbReference type="PANTHER" id="PTHR30204">
    <property type="entry name" value="REDOX-CYCLING DRUG-SENSING TRANSCRIPTIONAL ACTIVATOR SOXR"/>
    <property type="match status" value="1"/>
</dbReference>
<dbReference type="GO" id="GO:0046872">
    <property type="term" value="F:metal ion binding"/>
    <property type="evidence" value="ECO:0007669"/>
    <property type="project" value="InterPro"/>
</dbReference>
<protein>
    <submittedName>
        <fullName evidence="6">MerR family transcriptional regulator</fullName>
    </submittedName>
</protein>
<dbReference type="InterPro" id="IPR036594">
    <property type="entry name" value="Meth_synthase_dom"/>
</dbReference>
<dbReference type="STRING" id="1454006.AW14_14140"/>
<dbReference type="OrthoDB" id="9800334at2"/>
<evidence type="ECO:0000259" key="5">
    <source>
        <dbReference type="PROSITE" id="PS50937"/>
    </source>
</evidence>
<dbReference type="InterPro" id="IPR003759">
    <property type="entry name" value="Cbl-bd_cap"/>
</dbReference>
<dbReference type="EMBL" id="CP007202">
    <property type="protein sequence ID" value="AJR04605.1"/>
    <property type="molecule type" value="Genomic_DNA"/>
</dbReference>